<dbReference type="OMA" id="GPMNADH"/>
<dbReference type="PANTHER" id="PTHR23003:SF3">
    <property type="entry name" value="FI21236P1-RELATED"/>
    <property type="match status" value="1"/>
</dbReference>
<feature type="domain" description="RRM" evidence="4">
    <location>
        <begin position="579"/>
        <end position="657"/>
    </location>
</feature>
<keyword evidence="1 2" id="KW-0694">RNA-binding</keyword>
<evidence type="ECO:0000313" key="6">
    <source>
        <dbReference type="Proteomes" id="UP000887568"/>
    </source>
</evidence>
<protein>
    <recommendedName>
        <fullName evidence="4">RRM domain-containing protein</fullName>
    </recommendedName>
</protein>
<dbReference type="OrthoDB" id="610462at2759"/>
<dbReference type="SUPFAM" id="SSF54928">
    <property type="entry name" value="RNA-binding domain, RBD"/>
    <property type="match status" value="3"/>
</dbReference>
<feature type="compositionally biased region" description="Basic and acidic residues" evidence="3">
    <location>
        <begin position="125"/>
        <end position="136"/>
    </location>
</feature>
<dbReference type="Proteomes" id="UP000887568">
    <property type="component" value="Unplaced"/>
</dbReference>
<dbReference type="SMART" id="SM00360">
    <property type="entry name" value="RRM"/>
    <property type="match status" value="3"/>
</dbReference>
<dbReference type="InterPro" id="IPR012677">
    <property type="entry name" value="Nucleotide-bd_a/b_plait_sf"/>
</dbReference>
<evidence type="ECO:0000256" key="2">
    <source>
        <dbReference type="PROSITE-ProRule" id="PRU00176"/>
    </source>
</evidence>
<feature type="compositionally biased region" description="Basic and acidic residues" evidence="3">
    <location>
        <begin position="57"/>
        <end position="118"/>
    </location>
</feature>
<feature type="region of interest" description="Disordered" evidence="3">
    <location>
        <begin position="1"/>
        <end position="136"/>
    </location>
</feature>
<feature type="compositionally biased region" description="Low complexity" evidence="3">
    <location>
        <begin position="346"/>
        <end position="360"/>
    </location>
</feature>
<accession>A0A914BTG4</accession>
<feature type="domain" description="RRM" evidence="4">
    <location>
        <begin position="255"/>
        <end position="332"/>
    </location>
</feature>
<dbReference type="GO" id="GO:0005634">
    <property type="term" value="C:nucleus"/>
    <property type="evidence" value="ECO:0007669"/>
    <property type="project" value="TreeGrafter"/>
</dbReference>
<name>A0A914BTG4_PATMI</name>
<dbReference type="GO" id="GO:0005737">
    <property type="term" value="C:cytoplasm"/>
    <property type="evidence" value="ECO:0007669"/>
    <property type="project" value="TreeGrafter"/>
</dbReference>
<feature type="compositionally biased region" description="Gly residues" evidence="3">
    <location>
        <begin position="361"/>
        <end position="381"/>
    </location>
</feature>
<dbReference type="PANTHER" id="PTHR23003">
    <property type="entry name" value="RNA RECOGNITION MOTIF RRM DOMAIN CONTAINING PROTEIN"/>
    <property type="match status" value="1"/>
</dbReference>
<feature type="compositionally biased region" description="Acidic residues" evidence="3">
    <location>
        <begin position="13"/>
        <end position="44"/>
    </location>
</feature>
<dbReference type="InterPro" id="IPR050374">
    <property type="entry name" value="RRT5_SRSF_SR"/>
</dbReference>
<dbReference type="InterPro" id="IPR035979">
    <property type="entry name" value="RBD_domain_sf"/>
</dbReference>
<sequence length="657" mass="70258">MSGSEDGRHGTADEELPEEIDTDITDIIELDQDELQVGGDDDNGQFDVEGSPSKSPESGRDREQSDKKDDDKNDRPREKSKDQDRNRDRHGDRNRDRDRRDRRDAGRRDSGGRRDQRGGRFHPYGGKDRDGGRDRTMGRAVFVSNIPFEMKWQELKDIMRKEVGEVTYTELFNDTDGKSKGVGVVEFASRDSVNRCIDKMNKFQIRGRGLVVKVDTDRRYSDKFRRQADKEQKARIMLTPQVLSQLNLDPSTVSDTIFVSNIPWDVEWRELKDIFRIAGEVTHCDIMTDARGKSKGSGTVTFESILEAVNAISMFDNQSLYNRKLIVRMDQAKIDRDRPSKPPLPSGLSRLGPSLESLTSGMGGGLGGGSRGGGSRGGMGGGMGGGLGGGLGGGGGGMGNMGMGNMGSMGGMDSGLGNLGNFGSSLGGGFDSNRMSNLGGGGGGLGGSFGSTLGSGLGGNLGGGLSSGLGGSLAGLGGFGGGDLSQSTLGMSSLSSLGGMGSDLSLMGNMGGGGGGGSGGLGILGSGMGIGKDNFGDSMRDDRDRDRGRDRGDRDRRGGGRDRDRDRDNFRGRGAESGCQVFVRNLPFKYTWQDLKDRFKVLGPVQFAEIKTHPETGRSKGFGTVRFQNPDSASRAIREMNGYRLDGREIEVTLDYA</sequence>
<dbReference type="InterPro" id="IPR000504">
    <property type="entry name" value="RRM_dom"/>
</dbReference>
<feature type="compositionally biased region" description="Basic and acidic residues" evidence="3">
    <location>
        <begin position="534"/>
        <end position="573"/>
    </location>
</feature>
<evidence type="ECO:0000256" key="1">
    <source>
        <dbReference type="ARBA" id="ARBA00022884"/>
    </source>
</evidence>
<feature type="region of interest" description="Disordered" evidence="3">
    <location>
        <begin position="333"/>
        <end position="381"/>
    </location>
</feature>
<dbReference type="AlphaFoldDB" id="A0A914BTG4"/>
<keyword evidence="6" id="KW-1185">Reference proteome</keyword>
<dbReference type="EnsemblMetazoa" id="XM_038223003.1">
    <property type="protein sequence ID" value="XP_038078931.1"/>
    <property type="gene ID" value="LOC119746195"/>
</dbReference>
<dbReference type="FunFam" id="3.30.70.330:FF:000034">
    <property type="entry name" value="heterogeneous nuclear ribonucleoprotein M isoform X1"/>
    <property type="match status" value="1"/>
</dbReference>
<feature type="domain" description="RRM" evidence="4">
    <location>
        <begin position="139"/>
        <end position="217"/>
    </location>
</feature>
<feature type="compositionally biased region" description="Basic and acidic residues" evidence="3">
    <location>
        <begin position="1"/>
        <end position="12"/>
    </location>
</feature>
<evidence type="ECO:0000313" key="5">
    <source>
        <dbReference type="EnsemblMetazoa" id="XP_038078931.1"/>
    </source>
</evidence>
<evidence type="ECO:0000256" key="3">
    <source>
        <dbReference type="SAM" id="MobiDB-lite"/>
    </source>
</evidence>
<dbReference type="Gene3D" id="3.30.70.330">
    <property type="match status" value="3"/>
</dbReference>
<dbReference type="RefSeq" id="XP_038078931.1">
    <property type="nucleotide sequence ID" value="XM_038223003.1"/>
</dbReference>
<dbReference type="GeneID" id="119746195"/>
<reference evidence="5" key="1">
    <citation type="submission" date="2022-11" db="UniProtKB">
        <authorList>
            <consortium name="EnsemblMetazoa"/>
        </authorList>
    </citation>
    <scope>IDENTIFICATION</scope>
</reference>
<dbReference type="GO" id="GO:0003729">
    <property type="term" value="F:mRNA binding"/>
    <property type="evidence" value="ECO:0007669"/>
    <property type="project" value="TreeGrafter"/>
</dbReference>
<organism evidence="5 6">
    <name type="scientific">Patiria miniata</name>
    <name type="common">Bat star</name>
    <name type="synonym">Asterina miniata</name>
    <dbReference type="NCBI Taxonomy" id="46514"/>
    <lineage>
        <taxon>Eukaryota</taxon>
        <taxon>Metazoa</taxon>
        <taxon>Echinodermata</taxon>
        <taxon>Eleutherozoa</taxon>
        <taxon>Asterozoa</taxon>
        <taxon>Asteroidea</taxon>
        <taxon>Valvatacea</taxon>
        <taxon>Valvatida</taxon>
        <taxon>Asterinidae</taxon>
        <taxon>Patiria</taxon>
    </lineage>
</organism>
<dbReference type="PROSITE" id="PS50102">
    <property type="entry name" value="RRM"/>
    <property type="match status" value="3"/>
</dbReference>
<feature type="region of interest" description="Disordered" evidence="3">
    <location>
        <begin position="532"/>
        <end position="573"/>
    </location>
</feature>
<proteinExistence type="predicted"/>
<dbReference type="Pfam" id="PF00076">
    <property type="entry name" value="RRM_1"/>
    <property type="match status" value="3"/>
</dbReference>
<evidence type="ECO:0000259" key="4">
    <source>
        <dbReference type="PROSITE" id="PS50102"/>
    </source>
</evidence>